<dbReference type="EMBL" id="JAAKZZ010000127">
    <property type="protein sequence ID" value="NGO69584.1"/>
    <property type="molecule type" value="Genomic_DNA"/>
</dbReference>
<name>A0A6G4WYI7_9ACTN</name>
<comment type="caution">
    <text evidence="1">The sequence shown here is derived from an EMBL/GenBank/DDBJ whole genome shotgun (WGS) entry which is preliminary data.</text>
</comment>
<keyword evidence="2" id="KW-1185">Reference proteome</keyword>
<dbReference type="InterPro" id="IPR038389">
    <property type="entry name" value="PSMG2_sf"/>
</dbReference>
<dbReference type="Gene3D" id="1.10.287.100">
    <property type="match status" value="1"/>
</dbReference>
<reference evidence="1 2" key="1">
    <citation type="submission" date="2020-02" db="EMBL/GenBank/DDBJ databases">
        <title>Whole-genome analyses of novel actinobacteria.</title>
        <authorList>
            <person name="Sahin N."/>
            <person name="Tatar D."/>
        </authorList>
    </citation>
    <scope>NUCLEOTIDE SEQUENCE [LARGE SCALE GENOMIC DNA]</scope>
    <source>
        <strain evidence="1 2">SB3404</strain>
    </source>
</reference>
<gene>
    <name evidence="1" type="ORF">G5C65_14725</name>
</gene>
<dbReference type="PIRSF" id="PIRSF028754">
    <property type="entry name" value="UCP028754"/>
    <property type="match status" value="1"/>
</dbReference>
<evidence type="ECO:0000313" key="2">
    <source>
        <dbReference type="Proteomes" id="UP000477722"/>
    </source>
</evidence>
<accession>A0A6G4WYI7</accession>
<dbReference type="Gene3D" id="3.40.50.10900">
    <property type="entry name" value="PAC-like subunit"/>
    <property type="match status" value="1"/>
</dbReference>
<dbReference type="AlphaFoldDB" id="A0A6G4WYI7"/>
<protein>
    <submittedName>
        <fullName evidence="1">PAC2 family protein</fullName>
    </submittedName>
</protein>
<dbReference type="Proteomes" id="UP000477722">
    <property type="component" value="Unassembled WGS sequence"/>
</dbReference>
<dbReference type="InterPro" id="IPR008492">
    <property type="entry name" value="Rv2714-like"/>
</dbReference>
<sequence>MPRERESVDPQGMYVWEQSGLDAVDEIIGEPDSAGLVLLYHFEGFMDAGDTGEQIVERLLESQPYLTVARFDVDRLIDYRARRPLMTFRRDRWVSYDTPRLDLRLMRDATGAPFLLLAGPEPDAQWEGFTAAVQEIVDRVRARLAVTFHGIPMGVPHTRPVGLTPHGNRTELIPGHRSLFDEAQVPGSAAALIELRLAESGHDVLGVGAHVPHYIARSTYPDAALVVAEAITSATGLVLPDVAHQLRTQALRAQDEIERQLAEGDEELVSVVRGLEQQYDAVAGADTRGNLVAEPAELPSADELGEVFERFLAERESGGGERPPGEDGPG</sequence>
<proteinExistence type="predicted"/>
<dbReference type="InterPro" id="IPR019151">
    <property type="entry name" value="Proteasome_assmbl_chaperone_2"/>
</dbReference>
<dbReference type="SUPFAM" id="SSF159659">
    <property type="entry name" value="Cgl1923-like"/>
    <property type="match status" value="1"/>
</dbReference>
<organism evidence="1 2">
    <name type="scientific">Streptomyces boncukensis</name>
    <dbReference type="NCBI Taxonomy" id="2711219"/>
    <lineage>
        <taxon>Bacteria</taxon>
        <taxon>Bacillati</taxon>
        <taxon>Actinomycetota</taxon>
        <taxon>Actinomycetes</taxon>
        <taxon>Kitasatosporales</taxon>
        <taxon>Streptomycetaceae</taxon>
        <taxon>Streptomyces</taxon>
    </lineage>
</organism>
<evidence type="ECO:0000313" key="1">
    <source>
        <dbReference type="EMBL" id="NGO69584.1"/>
    </source>
</evidence>
<dbReference type="Pfam" id="PF09754">
    <property type="entry name" value="PAC2"/>
    <property type="match status" value="1"/>
</dbReference>